<dbReference type="HOGENOM" id="CLU_2152189_0_0_1"/>
<evidence type="ECO:0000313" key="2">
    <source>
        <dbReference type="Proteomes" id="UP000017836"/>
    </source>
</evidence>
<dbReference type="Proteomes" id="UP000017836">
    <property type="component" value="Unassembled WGS sequence"/>
</dbReference>
<organism evidence="1 2">
    <name type="scientific">Amborella trichopoda</name>
    <dbReference type="NCBI Taxonomy" id="13333"/>
    <lineage>
        <taxon>Eukaryota</taxon>
        <taxon>Viridiplantae</taxon>
        <taxon>Streptophyta</taxon>
        <taxon>Embryophyta</taxon>
        <taxon>Tracheophyta</taxon>
        <taxon>Spermatophyta</taxon>
        <taxon>Magnoliopsida</taxon>
        <taxon>Amborellales</taxon>
        <taxon>Amborellaceae</taxon>
        <taxon>Amborella</taxon>
    </lineage>
</organism>
<proteinExistence type="predicted"/>
<feature type="non-terminal residue" evidence="1">
    <location>
        <position position="1"/>
    </location>
</feature>
<accession>W1PTK8</accession>
<keyword evidence="2" id="KW-1185">Reference proteome</keyword>
<gene>
    <name evidence="1" type="ORF">AMTR_s00041p00138920</name>
</gene>
<reference evidence="2" key="1">
    <citation type="journal article" date="2013" name="Science">
        <title>The Amborella genome and the evolution of flowering plants.</title>
        <authorList>
            <consortium name="Amborella Genome Project"/>
        </authorList>
    </citation>
    <scope>NUCLEOTIDE SEQUENCE [LARGE SCALE GENOMIC DNA]</scope>
</reference>
<name>W1PTK8_AMBTC</name>
<feature type="non-terminal residue" evidence="1">
    <location>
        <position position="112"/>
    </location>
</feature>
<dbReference type="AlphaFoldDB" id="W1PTK8"/>
<sequence>VWDCLDFIIFLPYSKSTYRSEHAKKGNPLKNQQSKKALRVETAKIVRVFLCMDLSASPHRKEIDEGEQAFSEPYFPSHPTTSEHELLELPVCTDSMCPPIEKKDSMYPPIHE</sequence>
<evidence type="ECO:0000313" key="1">
    <source>
        <dbReference type="EMBL" id="ERN13362.1"/>
    </source>
</evidence>
<protein>
    <submittedName>
        <fullName evidence="1">Uncharacterized protein</fullName>
    </submittedName>
</protein>
<dbReference type="EMBL" id="KI392588">
    <property type="protein sequence ID" value="ERN13362.1"/>
    <property type="molecule type" value="Genomic_DNA"/>
</dbReference>
<dbReference type="Gramene" id="ERN13362">
    <property type="protein sequence ID" value="ERN13362"/>
    <property type="gene ID" value="AMTR_s00041p00138920"/>
</dbReference>